<evidence type="ECO:0000259" key="6">
    <source>
        <dbReference type="Pfam" id="PF23345"/>
    </source>
</evidence>
<keyword evidence="2" id="KW-0813">Transport</keyword>
<feature type="domain" description="NUP160 C-terminal TPR" evidence="7">
    <location>
        <begin position="1178"/>
        <end position="1432"/>
    </location>
</feature>
<dbReference type="Pfam" id="PF11715">
    <property type="entry name" value="Beta-prop_Nup120_160"/>
    <property type="match status" value="1"/>
</dbReference>
<evidence type="ECO:0000256" key="2">
    <source>
        <dbReference type="ARBA" id="ARBA00022448"/>
    </source>
</evidence>
<keyword evidence="10" id="KW-1185">Reference proteome</keyword>
<evidence type="ECO:0000313" key="10">
    <source>
        <dbReference type="Proteomes" id="UP000007110"/>
    </source>
</evidence>
<evidence type="ECO:0000256" key="1">
    <source>
        <dbReference type="ARBA" id="ARBA00004123"/>
    </source>
</evidence>
<evidence type="ECO:0008006" key="11">
    <source>
        <dbReference type="Google" id="ProtNLM"/>
    </source>
</evidence>
<name>A0A7M7PFR5_STRPU</name>
<reference evidence="9" key="2">
    <citation type="submission" date="2021-01" db="UniProtKB">
        <authorList>
            <consortium name="EnsemblMetazoa"/>
        </authorList>
    </citation>
    <scope>IDENTIFICATION</scope>
</reference>
<organism evidence="9 10">
    <name type="scientific">Strongylocentrotus purpuratus</name>
    <name type="common">Purple sea urchin</name>
    <dbReference type="NCBI Taxonomy" id="7668"/>
    <lineage>
        <taxon>Eukaryota</taxon>
        <taxon>Metazoa</taxon>
        <taxon>Echinodermata</taxon>
        <taxon>Eleutherozoa</taxon>
        <taxon>Echinozoa</taxon>
        <taxon>Echinoidea</taxon>
        <taxon>Euechinoidea</taxon>
        <taxon>Echinacea</taxon>
        <taxon>Camarodonta</taxon>
        <taxon>Echinidea</taxon>
        <taxon>Strongylocentrotidae</taxon>
        <taxon>Strongylocentrotus</taxon>
    </lineage>
</organism>
<proteinExistence type="predicted"/>
<dbReference type="RefSeq" id="XP_030848586.1">
    <property type="nucleotide sequence ID" value="XM_030992726.1"/>
</dbReference>
<dbReference type="EnsemblMetazoa" id="XM_030992726">
    <property type="protein sequence ID" value="XP_030848586"/>
    <property type="gene ID" value="LOC583090"/>
</dbReference>
<feature type="region of interest" description="Disordered" evidence="4">
    <location>
        <begin position="1146"/>
        <end position="1167"/>
    </location>
</feature>
<protein>
    <recommendedName>
        <fullName evidence="11">Nuclear pore complex protein Nup160 homolog</fullName>
    </recommendedName>
</protein>
<dbReference type="OMA" id="TLWKNNM"/>
<feature type="domain" description="NUP160 middle TPR" evidence="8">
    <location>
        <begin position="863"/>
        <end position="1127"/>
    </location>
</feature>
<dbReference type="GO" id="GO:0005643">
    <property type="term" value="C:nuclear pore"/>
    <property type="evidence" value="ECO:0000318"/>
    <property type="project" value="GO_Central"/>
</dbReference>
<evidence type="ECO:0000313" key="9">
    <source>
        <dbReference type="EnsemblMetazoa" id="XP_030848586"/>
    </source>
</evidence>
<dbReference type="Pfam" id="PF23345">
    <property type="entry name" value="NUP160_helical"/>
    <property type="match status" value="1"/>
</dbReference>
<accession>A0A7M7PFR5</accession>
<dbReference type="KEGG" id="spu:583090"/>
<dbReference type="Pfam" id="PF23354">
    <property type="entry name" value="TPR_NUP160_120_M"/>
    <property type="match status" value="1"/>
</dbReference>
<evidence type="ECO:0000256" key="4">
    <source>
        <dbReference type="SAM" id="MobiDB-lite"/>
    </source>
</evidence>
<feature type="region of interest" description="Disordered" evidence="4">
    <location>
        <begin position="794"/>
        <end position="813"/>
    </location>
</feature>
<dbReference type="PANTHER" id="PTHR21286">
    <property type="entry name" value="NUCLEAR PORE COMPLEX PROTEIN NUP160"/>
    <property type="match status" value="1"/>
</dbReference>
<evidence type="ECO:0000259" key="7">
    <source>
        <dbReference type="Pfam" id="PF23347"/>
    </source>
</evidence>
<dbReference type="InterPro" id="IPR021717">
    <property type="entry name" value="Nucleoporin_Nup160"/>
</dbReference>
<dbReference type="Pfam" id="PF23347">
    <property type="entry name" value="TPR_Nup160_C"/>
    <property type="match status" value="1"/>
</dbReference>
<dbReference type="GO" id="GO:0017056">
    <property type="term" value="F:structural constituent of nuclear pore"/>
    <property type="evidence" value="ECO:0000318"/>
    <property type="project" value="GO_Central"/>
</dbReference>
<sequence>MKAYEGAKSNMALSTSFHEVLILRGETHRWKDLTINSGGTQGVLQDVNVADSAGGFAYKDSHKVNSATANRFIYWRTSQNRVELVESSLNHNLHGNALRLNFQGSPIIPRVSIHETHSHVVVLIATFTSVHRLPFPHPNKLNKQDSNNQFTSFDLTSIFADASVTNFRDASNIHEIVQGGAQTYEFQACGSWMTGDGEAWFALSVRSGSLVLVKMAPLGLRGITTQNEVKESSIMERLWTGLVPVAIRRGQDAMYLAQSVAVRPLGQDMMAFSVSRDHKLRIWSCKTLNCLITSDLTSFLPEGMMGLDEQPILRHEIRVIQGSTPSSLTLSIYLTISQLSLFLILEQQWQDGQCRLYHVTTLDDVKGQTLVDFTMTGSHVVAMWGLADGGTVVKTTCYSKQCQEGWQPVYLETDQLTSVQVPAFLDPREAYLDHIFKPGRFSVQTILRALHTYSRSAGADLGTLMDVDLPDPSILRQDASIVVETEIQQRVGGGEVSQGEYRQLVEQSMSKFLACCVEYHQVANKPLGLFLDCNTHMPCLIKRNLLSVLQPVGLLEDLHMGVKRTFSMDDLGVELSDEDPTILQDMQSLQECIHLLSSSSSVAMEMQGFTDSLMQLERPVDVAQKLASKLLMQDGPQNQAVREQVTQALGRIMDPTGVFRTVLHLVDVAGGEPGNLLAELGADVLHGPTHHTLSSDLSVVCLAASFTRFAQLRLEFMQILLVLECLILRLESQLPWTAECTKKLTCDVIPETCTILQAYHSLVWLSTCISSPVQTKTVEFHLRQMAVLEISTNSPSHLTGQTSPSSSSTSPPSPTLVELFLQGSGGGYVRSILAKRANRRAEGLQNWGKLYPAAMKAIAQLIWPISANFLFAEYLMMKCQYTQLQGYIRLLSPWCEWNAASRQFLLAHCYLNTGEPVKALGCFQEASQRIGAEDFLLNRLLRTTELQGKKLETLYHLKVIGLLEQFELRELVISLAKTALSAADIDDPNLPTLWVKIFKYHLELCHNDEAYSAMTSNPDPERRRDCLRQFVVVLCEQKQMKQLCQYPYIDLHDEIVSIIESRARSVDLLTINYYDLLFAFHTIRGNYRQAGSVMYEQATRLAQEVIGADSLNRQACCYLAAMNSLRLLHPDNAWIIKPAVSEMEGVKTEDMNGASPKRDYEGTPLDEPVPRRRVDVLELGDLEKEYQLTSARLKLANHQPDMVHVTTSRMSVDETVSFLVQSGLYDTAIDVCRTFRLPLTPVFENLAHRCVKLSRNGADSETWKWLAANDIGSLNLGREATAAELAWHLLQTYLERYDQKGDHLHFKTVIKKLLSLGFQLPQWIINSYKKLDPGNLLLLYITFDLLEEAANLGIEFIDAILGKGVEYFGLKNPIRPTSPSVWLPYQQLDHLLKALKETRNDPELIRLHNLLNGRLEEYQHYAGQISKEMIAIAHRKQQISR</sequence>
<evidence type="ECO:0000259" key="8">
    <source>
        <dbReference type="Pfam" id="PF23354"/>
    </source>
</evidence>
<comment type="subcellular location">
    <subcellularLocation>
        <location evidence="1">Nucleus</location>
    </subcellularLocation>
</comment>
<dbReference type="InterPro" id="IPR056547">
    <property type="entry name" value="NUP160_helical"/>
</dbReference>
<dbReference type="InterPro" id="IPR056535">
    <property type="entry name" value="TPR_NUP160_M"/>
</dbReference>
<evidence type="ECO:0000259" key="5">
    <source>
        <dbReference type="Pfam" id="PF11715"/>
    </source>
</evidence>
<dbReference type="PANTHER" id="PTHR21286:SF0">
    <property type="entry name" value="NUCLEAR PORE COMPLEX PROTEIN NUP160"/>
    <property type="match status" value="1"/>
</dbReference>
<reference evidence="10" key="1">
    <citation type="submission" date="2015-02" db="EMBL/GenBank/DDBJ databases">
        <title>Genome sequencing for Strongylocentrotus purpuratus.</title>
        <authorList>
            <person name="Murali S."/>
            <person name="Liu Y."/>
            <person name="Vee V."/>
            <person name="English A."/>
            <person name="Wang M."/>
            <person name="Skinner E."/>
            <person name="Han Y."/>
            <person name="Muzny D.M."/>
            <person name="Worley K.C."/>
            <person name="Gibbs R.A."/>
        </authorList>
    </citation>
    <scope>NUCLEOTIDE SEQUENCE</scope>
</reference>
<evidence type="ECO:0000256" key="3">
    <source>
        <dbReference type="ARBA" id="ARBA00023242"/>
    </source>
</evidence>
<dbReference type="OrthoDB" id="67716at2759"/>
<feature type="compositionally biased region" description="Basic and acidic residues" evidence="4">
    <location>
        <begin position="1146"/>
        <end position="1161"/>
    </location>
</feature>
<dbReference type="Proteomes" id="UP000007110">
    <property type="component" value="Unassembled WGS sequence"/>
</dbReference>
<feature type="domain" description="NUP160 helical" evidence="6">
    <location>
        <begin position="579"/>
        <end position="820"/>
    </location>
</feature>
<dbReference type="InParanoid" id="A0A7M7PFR5"/>
<feature type="domain" description="Nucleoporin Nup120/160 beta-propeller" evidence="5">
    <location>
        <begin position="71"/>
        <end position="556"/>
    </location>
</feature>
<keyword evidence="3" id="KW-0539">Nucleus</keyword>
<dbReference type="InterPro" id="IPR056536">
    <property type="entry name" value="TPR_NUP160_C"/>
</dbReference>
<dbReference type="GeneID" id="583090"/>
<dbReference type="InterPro" id="IPR059141">
    <property type="entry name" value="Beta-prop_Nup120_160"/>
</dbReference>